<reference evidence="1" key="1">
    <citation type="journal article" date="2019" name="Environ. Microbiol.">
        <title>Fungal ecological strategies reflected in gene transcription - a case study of two litter decomposers.</title>
        <authorList>
            <person name="Barbi F."/>
            <person name="Kohler A."/>
            <person name="Barry K."/>
            <person name="Baskaran P."/>
            <person name="Daum C."/>
            <person name="Fauchery L."/>
            <person name="Ihrmark K."/>
            <person name="Kuo A."/>
            <person name="LaButti K."/>
            <person name="Lipzen A."/>
            <person name="Morin E."/>
            <person name="Grigoriev I.V."/>
            <person name="Henrissat B."/>
            <person name="Lindahl B."/>
            <person name="Martin F."/>
        </authorList>
    </citation>
    <scope>NUCLEOTIDE SEQUENCE</scope>
    <source>
        <strain evidence="1">JB14</strain>
    </source>
</reference>
<evidence type="ECO:0000313" key="2">
    <source>
        <dbReference type="Proteomes" id="UP000799118"/>
    </source>
</evidence>
<dbReference type="AlphaFoldDB" id="A0A6A4HTP3"/>
<protein>
    <submittedName>
        <fullName evidence="1">Uncharacterized protein</fullName>
    </submittedName>
</protein>
<evidence type="ECO:0000313" key="1">
    <source>
        <dbReference type="EMBL" id="KAE9401151.1"/>
    </source>
</evidence>
<dbReference type="EMBL" id="ML769449">
    <property type="protein sequence ID" value="KAE9401151.1"/>
    <property type="molecule type" value="Genomic_DNA"/>
</dbReference>
<organism evidence="1 2">
    <name type="scientific">Gymnopus androsaceus JB14</name>
    <dbReference type="NCBI Taxonomy" id="1447944"/>
    <lineage>
        <taxon>Eukaryota</taxon>
        <taxon>Fungi</taxon>
        <taxon>Dikarya</taxon>
        <taxon>Basidiomycota</taxon>
        <taxon>Agaricomycotina</taxon>
        <taxon>Agaricomycetes</taxon>
        <taxon>Agaricomycetidae</taxon>
        <taxon>Agaricales</taxon>
        <taxon>Marasmiineae</taxon>
        <taxon>Omphalotaceae</taxon>
        <taxon>Gymnopus</taxon>
    </lineage>
</organism>
<proteinExistence type="predicted"/>
<dbReference type="Proteomes" id="UP000799118">
    <property type="component" value="Unassembled WGS sequence"/>
</dbReference>
<name>A0A6A4HTP3_9AGAR</name>
<keyword evidence="2" id="KW-1185">Reference proteome</keyword>
<accession>A0A6A4HTP3</accession>
<gene>
    <name evidence="1" type="ORF">BT96DRAFT_938135</name>
</gene>
<sequence>MLTLIVGISQGDHMVLSDIFRRQLLNGAKYVVDVAFGGDGQPDQCTSSMESRSRVLAHKKPDSSTTYSSANAPGGRFSASLASQRSSTKLWIISLFRKDEDGDRTKRVEIYGKAMLLNGEVKRNGWKNRNGVLFCFQICSIDFAKQRPVTGPEQGLLRT</sequence>